<reference evidence="2 3" key="1">
    <citation type="submission" date="2013-04" db="EMBL/GenBank/DDBJ databases">
        <title>Gluconobacter oxydans NBRC 3293 whole genome sequence.</title>
        <authorList>
            <person name="Matsutani M."/>
            <person name="Yakushi T."/>
            <person name="Matsushita K."/>
        </authorList>
    </citation>
    <scope>NUCLEOTIDE SEQUENCE [LARGE SCALE GENOMIC DNA]</scope>
    <source>
        <strain evidence="2 3">NBRC 3293</strain>
    </source>
</reference>
<organism evidence="2 3">
    <name type="scientific">Gluconobacter oxydans NBRC 3293</name>
    <dbReference type="NCBI Taxonomy" id="1315969"/>
    <lineage>
        <taxon>Bacteria</taxon>
        <taxon>Pseudomonadati</taxon>
        <taxon>Pseudomonadota</taxon>
        <taxon>Alphaproteobacteria</taxon>
        <taxon>Acetobacterales</taxon>
        <taxon>Acetobacteraceae</taxon>
        <taxon>Gluconobacter</taxon>
    </lineage>
</organism>
<gene>
    <name evidence="2" type="ORF">NBRC3293_0265</name>
</gene>
<protein>
    <submittedName>
        <fullName evidence="2">Uncharacterized protein</fullName>
    </submittedName>
</protein>
<dbReference type="AlphaFoldDB" id="A0A829WFX8"/>
<dbReference type="EMBL" id="BARJ01000002">
    <property type="protein sequence ID" value="GEM15768.1"/>
    <property type="molecule type" value="Genomic_DNA"/>
</dbReference>
<name>A0A829WFX8_GLUOY</name>
<proteinExistence type="predicted"/>
<comment type="caution">
    <text evidence="2">The sequence shown here is derived from an EMBL/GenBank/DDBJ whole genome shotgun (WGS) entry which is preliminary data.</text>
</comment>
<evidence type="ECO:0000313" key="3">
    <source>
        <dbReference type="Proteomes" id="UP000484858"/>
    </source>
</evidence>
<accession>A0A829WFX8</accession>
<feature type="compositionally biased region" description="Basic and acidic residues" evidence="1">
    <location>
        <begin position="61"/>
        <end position="78"/>
    </location>
</feature>
<evidence type="ECO:0000313" key="2">
    <source>
        <dbReference type="EMBL" id="GEM15768.1"/>
    </source>
</evidence>
<evidence type="ECO:0000256" key="1">
    <source>
        <dbReference type="SAM" id="MobiDB-lite"/>
    </source>
</evidence>
<sequence length="128" mass="13714">MAVLNQLESQAHGAASFPRAANGLAGFGAVLAGVFKTGQDTLGNQVSLELSNSSEDSAEQATDRPGDSSSKLNDHHLDPQAVQVVERPEHISGRAPEAVDFRDDHLVAWLQALDHLRETWTVQGFGRS</sequence>
<feature type="region of interest" description="Disordered" evidence="1">
    <location>
        <begin position="50"/>
        <end position="81"/>
    </location>
</feature>
<dbReference type="Proteomes" id="UP000484858">
    <property type="component" value="Unassembled WGS sequence"/>
</dbReference>